<keyword evidence="2" id="KW-0732">Signal</keyword>
<dbReference type="Proteomes" id="UP000800038">
    <property type="component" value="Unassembled WGS sequence"/>
</dbReference>
<evidence type="ECO:0000313" key="4">
    <source>
        <dbReference type="Proteomes" id="UP000800038"/>
    </source>
</evidence>
<evidence type="ECO:0000256" key="2">
    <source>
        <dbReference type="SAM" id="SignalP"/>
    </source>
</evidence>
<sequence length="152" mass="17475">MKFNTSLIVAVAIFVITSTASKDTRKDIFLARRAHPRALAIAVPSTKSEPIEPVQFEFDNQDYEHLIKQQQKIRKLHEELVQMILDLAEEFGTAADAETEVERRGHVDKETIQMYHDRLIHDLLQLQEKGDKEASKHASRLEKRDVADEEAI</sequence>
<evidence type="ECO:0000313" key="3">
    <source>
        <dbReference type="EMBL" id="KAF1941811.1"/>
    </source>
</evidence>
<proteinExistence type="predicted"/>
<feature type="chain" id="PRO_5025467194" evidence="2">
    <location>
        <begin position="21"/>
        <end position="152"/>
    </location>
</feature>
<evidence type="ECO:0000256" key="1">
    <source>
        <dbReference type="SAM" id="MobiDB-lite"/>
    </source>
</evidence>
<name>A0A6A5SME7_9PLEO</name>
<gene>
    <name evidence="3" type="ORF">EJ02DRAFT_512131</name>
</gene>
<dbReference type="EMBL" id="ML976042">
    <property type="protein sequence ID" value="KAF1941811.1"/>
    <property type="molecule type" value="Genomic_DNA"/>
</dbReference>
<keyword evidence="4" id="KW-1185">Reference proteome</keyword>
<accession>A0A6A5SME7</accession>
<protein>
    <submittedName>
        <fullName evidence="3">Uncharacterized protein</fullName>
    </submittedName>
</protein>
<feature type="region of interest" description="Disordered" evidence="1">
    <location>
        <begin position="130"/>
        <end position="152"/>
    </location>
</feature>
<dbReference type="AlphaFoldDB" id="A0A6A5SME7"/>
<feature type="compositionally biased region" description="Basic and acidic residues" evidence="1">
    <location>
        <begin position="130"/>
        <end position="146"/>
    </location>
</feature>
<organism evidence="3 4">
    <name type="scientific">Clathrospora elynae</name>
    <dbReference type="NCBI Taxonomy" id="706981"/>
    <lineage>
        <taxon>Eukaryota</taxon>
        <taxon>Fungi</taxon>
        <taxon>Dikarya</taxon>
        <taxon>Ascomycota</taxon>
        <taxon>Pezizomycotina</taxon>
        <taxon>Dothideomycetes</taxon>
        <taxon>Pleosporomycetidae</taxon>
        <taxon>Pleosporales</taxon>
        <taxon>Diademaceae</taxon>
        <taxon>Clathrospora</taxon>
    </lineage>
</organism>
<reference evidence="3" key="1">
    <citation type="journal article" date="2020" name="Stud. Mycol.">
        <title>101 Dothideomycetes genomes: a test case for predicting lifestyles and emergence of pathogens.</title>
        <authorList>
            <person name="Haridas S."/>
            <person name="Albert R."/>
            <person name="Binder M."/>
            <person name="Bloem J."/>
            <person name="Labutti K."/>
            <person name="Salamov A."/>
            <person name="Andreopoulos B."/>
            <person name="Baker S."/>
            <person name="Barry K."/>
            <person name="Bills G."/>
            <person name="Bluhm B."/>
            <person name="Cannon C."/>
            <person name="Castanera R."/>
            <person name="Culley D."/>
            <person name="Daum C."/>
            <person name="Ezra D."/>
            <person name="Gonzalez J."/>
            <person name="Henrissat B."/>
            <person name="Kuo A."/>
            <person name="Liang C."/>
            <person name="Lipzen A."/>
            <person name="Lutzoni F."/>
            <person name="Magnuson J."/>
            <person name="Mondo S."/>
            <person name="Nolan M."/>
            <person name="Ohm R."/>
            <person name="Pangilinan J."/>
            <person name="Park H.-J."/>
            <person name="Ramirez L."/>
            <person name="Alfaro M."/>
            <person name="Sun H."/>
            <person name="Tritt A."/>
            <person name="Yoshinaga Y."/>
            <person name="Zwiers L.-H."/>
            <person name="Turgeon B."/>
            <person name="Goodwin S."/>
            <person name="Spatafora J."/>
            <person name="Crous P."/>
            <person name="Grigoriev I."/>
        </authorList>
    </citation>
    <scope>NUCLEOTIDE SEQUENCE</scope>
    <source>
        <strain evidence="3">CBS 161.51</strain>
    </source>
</reference>
<feature type="signal peptide" evidence="2">
    <location>
        <begin position="1"/>
        <end position="20"/>
    </location>
</feature>